<reference evidence="1" key="1">
    <citation type="submission" date="2021-02" db="EMBL/GenBank/DDBJ databases">
        <authorList>
            <consortium name="DOE Joint Genome Institute"/>
            <person name="Ahrendt S."/>
            <person name="Looney B.P."/>
            <person name="Miyauchi S."/>
            <person name="Morin E."/>
            <person name="Drula E."/>
            <person name="Courty P.E."/>
            <person name="Chicoki N."/>
            <person name="Fauchery L."/>
            <person name="Kohler A."/>
            <person name="Kuo A."/>
            <person name="Labutti K."/>
            <person name="Pangilinan J."/>
            <person name="Lipzen A."/>
            <person name="Riley R."/>
            <person name="Andreopoulos W."/>
            <person name="He G."/>
            <person name="Johnson J."/>
            <person name="Barry K.W."/>
            <person name="Grigoriev I.V."/>
            <person name="Nagy L."/>
            <person name="Hibbett D."/>
            <person name="Henrissat B."/>
            <person name="Matheny P.B."/>
            <person name="Labbe J."/>
            <person name="Martin F."/>
        </authorList>
    </citation>
    <scope>NUCLEOTIDE SEQUENCE</scope>
    <source>
        <strain evidence="1">FP105234-sp</strain>
    </source>
</reference>
<proteinExistence type="predicted"/>
<dbReference type="Proteomes" id="UP000814033">
    <property type="component" value="Unassembled WGS sequence"/>
</dbReference>
<dbReference type="EMBL" id="MU275896">
    <property type="protein sequence ID" value="KAI0047887.1"/>
    <property type="molecule type" value="Genomic_DNA"/>
</dbReference>
<evidence type="ECO:0000313" key="1">
    <source>
        <dbReference type="EMBL" id="KAI0047887.1"/>
    </source>
</evidence>
<reference evidence="1" key="2">
    <citation type="journal article" date="2022" name="New Phytol.">
        <title>Evolutionary transition to the ectomycorrhizal habit in the genomes of a hyperdiverse lineage of mushroom-forming fungi.</title>
        <authorList>
            <person name="Looney B."/>
            <person name="Miyauchi S."/>
            <person name="Morin E."/>
            <person name="Drula E."/>
            <person name="Courty P.E."/>
            <person name="Kohler A."/>
            <person name="Kuo A."/>
            <person name="LaButti K."/>
            <person name="Pangilinan J."/>
            <person name="Lipzen A."/>
            <person name="Riley R."/>
            <person name="Andreopoulos W."/>
            <person name="He G."/>
            <person name="Johnson J."/>
            <person name="Nolan M."/>
            <person name="Tritt A."/>
            <person name="Barry K.W."/>
            <person name="Grigoriev I.V."/>
            <person name="Nagy L.G."/>
            <person name="Hibbett D."/>
            <person name="Henrissat B."/>
            <person name="Matheny P.B."/>
            <person name="Labbe J."/>
            <person name="Martin F.M."/>
        </authorList>
    </citation>
    <scope>NUCLEOTIDE SEQUENCE</scope>
    <source>
        <strain evidence="1">FP105234-sp</strain>
    </source>
</reference>
<evidence type="ECO:0000313" key="2">
    <source>
        <dbReference type="Proteomes" id="UP000814033"/>
    </source>
</evidence>
<comment type="caution">
    <text evidence="1">The sequence shown here is derived from an EMBL/GenBank/DDBJ whole genome shotgun (WGS) entry which is preliminary data.</text>
</comment>
<gene>
    <name evidence="1" type="ORF">FA95DRAFT_1155048</name>
</gene>
<name>A0ACB8RVR4_9AGAM</name>
<keyword evidence="2" id="KW-1185">Reference proteome</keyword>
<accession>A0ACB8RVR4</accession>
<organism evidence="1 2">
    <name type="scientific">Auriscalpium vulgare</name>
    <dbReference type="NCBI Taxonomy" id="40419"/>
    <lineage>
        <taxon>Eukaryota</taxon>
        <taxon>Fungi</taxon>
        <taxon>Dikarya</taxon>
        <taxon>Basidiomycota</taxon>
        <taxon>Agaricomycotina</taxon>
        <taxon>Agaricomycetes</taxon>
        <taxon>Russulales</taxon>
        <taxon>Auriscalpiaceae</taxon>
        <taxon>Auriscalpium</taxon>
    </lineage>
</organism>
<sequence length="493" mass="54216">MSSPDPPQLQLSLSSSTPTFKRSFDQFGFDLESPVESNAATTSTSSDPGPSHSDRNKRQRSNLASPDSSSFPDSLGNAGSSSQHATVASTSASSSASERPPSPIADITPHTLAPPQLPSTTFRPTSEFNEQFRLSMERFNAFDSQISSLRPRPPSPPRRSLATSPPSLPPLSLPSPVSVTARTPPLPFIELSRSPSRNTSPLDGLPRLRRSNMEPPSPEPLPALSPVTDWPISVADDLDRRLNPRSHPPDSFQAWRHAMTRPMPHVSRSDSSRRPNARSQSPLLSMEDLPQQWRDPSLHSPPDPSRTDANEIRLRLRREMLERRSQIQDIRRPSGETIDEADGMAGPYADTDLYETIRSLQSSHARRQHGRGDTHTIGTDQTTRSISPVRTPLDRERPRTEDRNLPYLLFRDSSPLSLPDVDEFFLHSGSDLVGRDGLSRGDGRPLPGVSDIMSSNGTLTSRRLASGRSRRPVPQDPIEGQSLLSALFSSLTS</sequence>
<protein>
    <submittedName>
        <fullName evidence="1">Uncharacterized protein</fullName>
    </submittedName>
</protein>